<dbReference type="PANTHER" id="PTHR13510:SF44">
    <property type="entry name" value="RABENOSYN-5"/>
    <property type="match status" value="1"/>
</dbReference>
<keyword evidence="3" id="KW-0862">Zinc</keyword>
<gene>
    <name evidence="7" type="primary">RBNS5</name>
    <name evidence="7" type="ORF">TR152828</name>
</gene>
<dbReference type="GO" id="GO:0008270">
    <property type="term" value="F:zinc ion binding"/>
    <property type="evidence" value="ECO:0007669"/>
    <property type="project" value="UniProtKB-KW"/>
</dbReference>
<dbReference type="InterPro" id="IPR000306">
    <property type="entry name" value="Znf_FYVE"/>
</dbReference>
<dbReference type="InterPro" id="IPR052727">
    <property type="entry name" value="Rab4/Rab5_effector"/>
</dbReference>
<evidence type="ECO:0000256" key="5">
    <source>
        <dbReference type="SAM" id="MobiDB-lite"/>
    </source>
</evidence>
<dbReference type="EMBL" id="GEEE01000734">
    <property type="protein sequence ID" value="JAP62491.1"/>
    <property type="molecule type" value="Transcribed_RNA"/>
</dbReference>
<keyword evidence="2" id="KW-0863">Zinc-finger</keyword>
<dbReference type="AlphaFoldDB" id="A0A0V0J9T8"/>
<dbReference type="EMBL" id="GEEE01020163">
    <property type="protein sequence ID" value="JAP43062.1"/>
    <property type="molecule type" value="Transcribed_RNA"/>
</dbReference>
<feature type="domain" description="C2H2-type" evidence="6">
    <location>
        <begin position="18"/>
        <end position="39"/>
    </location>
</feature>
<evidence type="ECO:0000313" key="7">
    <source>
        <dbReference type="EMBL" id="JAP62491.1"/>
    </source>
</evidence>
<sequence length="544" mass="60770">MTSEGCNVEEAIIEGFICPSCLNSYGRADLLEEHFRTQHIRPAYIKRDHDLQPFKRAAVGLVRDRTAEFFRFRRIHVDNTALETNLLLIRLQKLTAIRETVDSAQRLAQEQAVVPWIEADINLCPRCGSAFGLSWPTDEADSTAPLTGLCRSPPVRTRMKQGFKSAARLATALIDSNPVFRRKHHCRLCGHIICADCSLFLSSSASARLLAATSHLASSPGFKAPRLPDLLGLTQPGEADPDSKSLSSQPAGRLTVLSHSSSVTSLNGSSVKSNKGYSLRICEVCKSLLELKLQQMEEYYSIPPIVRLYQSLKMEMNKVEEKMPLYNSMADSLNSGEEKYVLEMAKALRFELLQGLQRVDALGKEIGGLEIGSQVQHETLTTDTAQSPKQAKRRLAQSVANFARRFVQSRLHPLRALPTEEEYRRLVETRSSRLSENLKVTESANSLAQSYSPQPYSSSRPVQKREGWVPSASVVVSNELVREAEMAAITEANETRLVLMRQIDQVADYLLQARAAKRSAEEINGLQRNLEDLEEELCRLTRSD</sequence>
<dbReference type="Gene3D" id="4.10.860.20">
    <property type="entry name" value="Rabenosyn, Rab binding domain"/>
    <property type="match status" value="1"/>
</dbReference>
<dbReference type="InterPro" id="IPR013087">
    <property type="entry name" value="Znf_C2H2_type"/>
</dbReference>
<dbReference type="SUPFAM" id="SSF140125">
    <property type="entry name" value="Rabenosyn-5 Rab-binding domain-like"/>
    <property type="match status" value="1"/>
</dbReference>
<dbReference type="SUPFAM" id="SSF57903">
    <property type="entry name" value="FYVE/PHD zinc finger"/>
    <property type="match status" value="1"/>
</dbReference>
<accession>A0A0V0J9T8</accession>
<evidence type="ECO:0000256" key="1">
    <source>
        <dbReference type="ARBA" id="ARBA00022723"/>
    </source>
</evidence>
<feature type="region of interest" description="Disordered" evidence="5">
    <location>
        <begin position="442"/>
        <end position="463"/>
    </location>
</feature>
<dbReference type="InterPro" id="IPR036531">
    <property type="entry name" value="Rbsn_Rab-bd_sf"/>
</dbReference>
<dbReference type="InterPro" id="IPR011011">
    <property type="entry name" value="Znf_FYVE_PHD"/>
</dbReference>
<dbReference type="EMBL" id="GEEE01003849">
    <property type="protein sequence ID" value="JAP59376.1"/>
    <property type="molecule type" value="Transcribed_RNA"/>
</dbReference>
<dbReference type="SMART" id="SM00064">
    <property type="entry name" value="FYVE"/>
    <property type="match status" value="1"/>
</dbReference>
<dbReference type="EMBL" id="GEEE01019812">
    <property type="protein sequence ID" value="JAP43413.1"/>
    <property type="molecule type" value="Transcribed_RNA"/>
</dbReference>
<feature type="compositionally biased region" description="Low complexity" evidence="5">
    <location>
        <begin position="449"/>
        <end position="459"/>
    </location>
</feature>
<name>A0A0V0J9T8_SCHSO</name>
<reference evidence="7" key="1">
    <citation type="submission" date="2016-01" db="EMBL/GenBank/DDBJ databases">
        <title>Reference transcriptome for the parasite Schistocephalus solidus: insights into the molecular evolution of parasitism.</title>
        <authorList>
            <person name="Hebert F.O."/>
            <person name="Grambauer S."/>
            <person name="Barber I."/>
            <person name="Landry C.R."/>
            <person name="Aubin-Horth N."/>
        </authorList>
    </citation>
    <scope>NUCLEOTIDE SEQUENCE</scope>
</reference>
<keyword evidence="1" id="KW-0479">Metal-binding</keyword>
<feature type="region of interest" description="Disordered" evidence="5">
    <location>
        <begin position="230"/>
        <end position="251"/>
    </location>
</feature>
<dbReference type="EMBL" id="GEEE01023987">
    <property type="protein sequence ID" value="JAP39238.1"/>
    <property type="molecule type" value="Transcribed_RNA"/>
</dbReference>
<dbReference type="PROSITE" id="PS00028">
    <property type="entry name" value="ZINC_FINGER_C2H2_1"/>
    <property type="match status" value="1"/>
</dbReference>
<evidence type="ECO:0000256" key="2">
    <source>
        <dbReference type="ARBA" id="ARBA00022771"/>
    </source>
</evidence>
<feature type="coiled-coil region" evidence="4">
    <location>
        <begin position="516"/>
        <end position="543"/>
    </location>
</feature>
<dbReference type="InterPro" id="IPR013083">
    <property type="entry name" value="Znf_RING/FYVE/PHD"/>
</dbReference>
<dbReference type="Gene3D" id="3.30.40.10">
    <property type="entry name" value="Zinc/RING finger domain, C3HC4 (zinc finger)"/>
    <property type="match status" value="1"/>
</dbReference>
<protein>
    <submittedName>
        <fullName evidence="7">Rabenosyn-5</fullName>
    </submittedName>
</protein>
<evidence type="ECO:0000259" key="6">
    <source>
        <dbReference type="PROSITE" id="PS00028"/>
    </source>
</evidence>
<organism evidence="7">
    <name type="scientific">Schistocephalus solidus</name>
    <name type="common">Tapeworm</name>
    <dbReference type="NCBI Taxonomy" id="70667"/>
    <lineage>
        <taxon>Eukaryota</taxon>
        <taxon>Metazoa</taxon>
        <taxon>Spiralia</taxon>
        <taxon>Lophotrochozoa</taxon>
        <taxon>Platyhelminthes</taxon>
        <taxon>Cestoda</taxon>
        <taxon>Eucestoda</taxon>
        <taxon>Diphyllobothriidea</taxon>
        <taxon>Diphyllobothriidae</taxon>
        <taxon>Schistocephalus</taxon>
    </lineage>
</organism>
<evidence type="ECO:0000256" key="3">
    <source>
        <dbReference type="ARBA" id="ARBA00022833"/>
    </source>
</evidence>
<proteinExistence type="predicted"/>
<evidence type="ECO:0000256" key="4">
    <source>
        <dbReference type="SAM" id="Coils"/>
    </source>
</evidence>
<keyword evidence="4" id="KW-0175">Coiled coil</keyword>
<dbReference type="EMBL" id="GEEE01021925">
    <property type="protein sequence ID" value="JAP41300.1"/>
    <property type="molecule type" value="Transcribed_RNA"/>
</dbReference>
<dbReference type="PANTHER" id="PTHR13510">
    <property type="entry name" value="FYVE-FINGER-CONTAINING RAB5 EFFECTOR PROTEIN RABENOSYN-5-RELATED"/>
    <property type="match status" value="1"/>
</dbReference>